<dbReference type="Proteomes" id="UP001597118">
    <property type="component" value="Unassembled WGS sequence"/>
</dbReference>
<sequence length="159" mass="17708">MKRISIIFLQAVVVLIGIITLAILIRFPLIEGRATNLDLWSIYFDGFILYMYAASMVYFIALYKIFKLLGYIGQNKIFFPNSVEALRSIKYCGIVLSILIVVAGLYIRLFHSKEDDPAGFLGICMVATLVAAVVATAAAIFEKILQNAVDMKSENDLTI</sequence>
<keyword evidence="1" id="KW-1133">Transmembrane helix</keyword>
<evidence type="ECO:0000313" key="3">
    <source>
        <dbReference type="Proteomes" id="UP001597118"/>
    </source>
</evidence>
<keyword evidence="3" id="KW-1185">Reference proteome</keyword>
<protein>
    <submittedName>
        <fullName evidence="2">DUF2975 domain-containing protein</fullName>
    </submittedName>
</protein>
<organism evidence="2 3">
    <name type="scientific">Pseudopedobacter beijingensis</name>
    <dbReference type="NCBI Taxonomy" id="1207056"/>
    <lineage>
        <taxon>Bacteria</taxon>
        <taxon>Pseudomonadati</taxon>
        <taxon>Bacteroidota</taxon>
        <taxon>Sphingobacteriia</taxon>
        <taxon>Sphingobacteriales</taxon>
        <taxon>Sphingobacteriaceae</taxon>
        <taxon>Pseudopedobacter</taxon>
    </lineage>
</organism>
<dbReference type="EMBL" id="JBHUDG010000005">
    <property type="protein sequence ID" value="MFD1629664.1"/>
    <property type="molecule type" value="Genomic_DNA"/>
</dbReference>
<name>A0ABW4ICC9_9SPHI</name>
<feature type="transmembrane region" description="Helical" evidence="1">
    <location>
        <begin position="119"/>
        <end position="141"/>
    </location>
</feature>
<dbReference type="Pfam" id="PF11188">
    <property type="entry name" value="DUF2975"/>
    <property type="match status" value="1"/>
</dbReference>
<evidence type="ECO:0000256" key="1">
    <source>
        <dbReference type="SAM" id="Phobius"/>
    </source>
</evidence>
<dbReference type="InterPro" id="IPR021354">
    <property type="entry name" value="DUF2975"/>
</dbReference>
<keyword evidence="1" id="KW-0472">Membrane</keyword>
<feature type="transmembrane region" description="Helical" evidence="1">
    <location>
        <begin position="87"/>
        <end position="107"/>
    </location>
</feature>
<feature type="transmembrane region" description="Helical" evidence="1">
    <location>
        <begin position="7"/>
        <end position="27"/>
    </location>
</feature>
<evidence type="ECO:0000313" key="2">
    <source>
        <dbReference type="EMBL" id="MFD1629664.1"/>
    </source>
</evidence>
<reference evidence="3" key="1">
    <citation type="journal article" date="2019" name="Int. J. Syst. Evol. Microbiol.">
        <title>The Global Catalogue of Microorganisms (GCM) 10K type strain sequencing project: providing services to taxonomists for standard genome sequencing and annotation.</title>
        <authorList>
            <consortium name="The Broad Institute Genomics Platform"/>
            <consortium name="The Broad Institute Genome Sequencing Center for Infectious Disease"/>
            <person name="Wu L."/>
            <person name="Ma J."/>
        </authorList>
    </citation>
    <scope>NUCLEOTIDE SEQUENCE [LARGE SCALE GENOMIC DNA]</scope>
    <source>
        <strain evidence="3">CCUG 53762</strain>
    </source>
</reference>
<dbReference type="RefSeq" id="WP_379662042.1">
    <property type="nucleotide sequence ID" value="NZ_JBHUDG010000005.1"/>
</dbReference>
<keyword evidence="1" id="KW-0812">Transmembrane</keyword>
<accession>A0ABW4ICC9</accession>
<feature type="transmembrane region" description="Helical" evidence="1">
    <location>
        <begin position="47"/>
        <end position="66"/>
    </location>
</feature>
<proteinExistence type="predicted"/>
<comment type="caution">
    <text evidence="2">The sequence shown here is derived from an EMBL/GenBank/DDBJ whole genome shotgun (WGS) entry which is preliminary data.</text>
</comment>
<gene>
    <name evidence="2" type="ORF">ACFSAH_07245</name>
</gene>